<comment type="caution">
    <text evidence="4">The sequence shown here is derived from an EMBL/GenBank/DDBJ whole genome shotgun (WGS) entry which is preliminary data.</text>
</comment>
<feature type="domain" description="C3H1-type" evidence="3">
    <location>
        <begin position="979"/>
        <end position="1007"/>
    </location>
</feature>
<evidence type="ECO:0000256" key="2">
    <source>
        <dbReference type="SAM" id="MobiDB-lite"/>
    </source>
</evidence>
<dbReference type="InterPro" id="IPR000571">
    <property type="entry name" value="Znf_CCCH"/>
</dbReference>
<dbReference type="STRING" id="1081109.A0A162INQ7"/>
<dbReference type="AlphaFoldDB" id="A0A162INQ7"/>
<feature type="region of interest" description="Disordered" evidence="2">
    <location>
        <begin position="915"/>
        <end position="938"/>
    </location>
</feature>
<keyword evidence="1" id="KW-0479">Metal-binding</keyword>
<feature type="compositionally biased region" description="Basic and acidic residues" evidence="2">
    <location>
        <begin position="694"/>
        <end position="705"/>
    </location>
</feature>
<feature type="compositionally biased region" description="Basic and acidic residues" evidence="2">
    <location>
        <begin position="832"/>
        <end position="846"/>
    </location>
</feature>
<feature type="compositionally biased region" description="Low complexity" evidence="2">
    <location>
        <begin position="428"/>
        <end position="446"/>
    </location>
</feature>
<feature type="region of interest" description="Disordered" evidence="2">
    <location>
        <begin position="721"/>
        <end position="874"/>
    </location>
</feature>
<accession>A0A162INQ7</accession>
<name>A0A162INQ7_9HYPO</name>
<keyword evidence="1" id="KW-0862">Zinc</keyword>
<dbReference type="PROSITE" id="PS50103">
    <property type="entry name" value="ZF_C3H1"/>
    <property type="match status" value="1"/>
</dbReference>
<dbReference type="EMBL" id="AZGY01000008">
    <property type="protein sequence ID" value="KZZ96113.1"/>
    <property type="molecule type" value="Genomic_DNA"/>
</dbReference>
<feature type="region of interest" description="Disordered" evidence="2">
    <location>
        <begin position="304"/>
        <end position="352"/>
    </location>
</feature>
<feature type="region of interest" description="Disordered" evidence="2">
    <location>
        <begin position="382"/>
        <end position="504"/>
    </location>
</feature>
<gene>
    <name evidence="4" type="ORF">AAL_04409</name>
</gene>
<feature type="zinc finger region" description="C3H1-type" evidence="1">
    <location>
        <begin position="979"/>
        <end position="1007"/>
    </location>
</feature>
<feature type="compositionally biased region" description="Polar residues" evidence="2">
    <location>
        <begin position="487"/>
        <end position="497"/>
    </location>
</feature>
<evidence type="ECO:0000313" key="5">
    <source>
        <dbReference type="Proteomes" id="UP000078544"/>
    </source>
</evidence>
<dbReference type="OrthoDB" id="1922977at2759"/>
<evidence type="ECO:0000256" key="1">
    <source>
        <dbReference type="PROSITE-ProRule" id="PRU00723"/>
    </source>
</evidence>
<feature type="compositionally biased region" description="Basic and acidic residues" evidence="2">
    <location>
        <begin position="638"/>
        <end position="651"/>
    </location>
</feature>
<feature type="compositionally biased region" description="Basic and acidic residues" evidence="2">
    <location>
        <begin position="805"/>
        <end position="818"/>
    </location>
</feature>
<feature type="compositionally biased region" description="Acidic residues" evidence="2">
    <location>
        <begin position="125"/>
        <end position="141"/>
    </location>
</feature>
<reference evidence="4 5" key="1">
    <citation type="journal article" date="2016" name="Genome Biol. Evol.">
        <title>Divergent and convergent evolution of fungal pathogenicity.</title>
        <authorList>
            <person name="Shang Y."/>
            <person name="Xiao G."/>
            <person name="Zheng P."/>
            <person name="Cen K."/>
            <person name="Zhan S."/>
            <person name="Wang C."/>
        </authorList>
    </citation>
    <scope>NUCLEOTIDE SEQUENCE [LARGE SCALE GENOMIC DNA]</scope>
    <source>
        <strain evidence="4 5">RCEF 2490</strain>
    </source>
</reference>
<feature type="compositionally biased region" description="Polar residues" evidence="2">
    <location>
        <begin position="928"/>
        <end position="938"/>
    </location>
</feature>
<feature type="compositionally biased region" description="Low complexity" evidence="2">
    <location>
        <begin position="340"/>
        <end position="351"/>
    </location>
</feature>
<feature type="region of interest" description="Disordered" evidence="2">
    <location>
        <begin position="96"/>
        <end position="262"/>
    </location>
</feature>
<feature type="region of interest" description="Disordered" evidence="2">
    <location>
        <begin position="528"/>
        <end position="555"/>
    </location>
</feature>
<protein>
    <submittedName>
        <fullName evidence="4">Zinc finger, CCCH-type</fullName>
    </submittedName>
</protein>
<evidence type="ECO:0000313" key="4">
    <source>
        <dbReference type="EMBL" id="KZZ96113.1"/>
    </source>
</evidence>
<dbReference type="Proteomes" id="UP000078544">
    <property type="component" value="Unassembled WGS sequence"/>
</dbReference>
<organism evidence="4 5">
    <name type="scientific">Moelleriella libera RCEF 2490</name>
    <dbReference type="NCBI Taxonomy" id="1081109"/>
    <lineage>
        <taxon>Eukaryota</taxon>
        <taxon>Fungi</taxon>
        <taxon>Dikarya</taxon>
        <taxon>Ascomycota</taxon>
        <taxon>Pezizomycotina</taxon>
        <taxon>Sordariomycetes</taxon>
        <taxon>Hypocreomycetidae</taxon>
        <taxon>Hypocreales</taxon>
        <taxon>Clavicipitaceae</taxon>
        <taxon>Moelleriella</taxon>
    </lineage>
</organism>
<feature type="region of interest" description="Disordered" evidence="2">
    <location>
        <begin position="617"/>
        <end position="707"/>
    </location>
</feature>
<evidence type="ECO:0000259" key="3">
    <source>
        <dbReference type="PROSITE" id="PS50103"/>
    </source>
</evidence>
<dbReference type="GO" id="GO:0008270">
    <property type="term" value="F:zinc ion binding"/>
    <property type="evidence" value="ECO:0007669"/>
    <property type="project" value="UniProtKB-KW"/>
</dbReference>
<keyword evidence="1" id="KW-0863">Zinc-finger</keyword>
<feature type="compositionally biased region" description="Polar residues" evidence="2">
    <location>
        <begin position="787"/>
        <end position="802"/>
    </location>
</feature>
<feature type="compositionally biased region" description="Basic and acidic residues" evidence="2">
    <location>
        <begin position="252"/>
        <end position="262"/>
    </location>
</feature>
<keyword evidence="5" id="KW-1185">Reference proteome</keyword>
<proteinExistence type="predicted"/>
<feature type="compositionally biased region" description="Acidic residues" evidence="2">
    <location>
        <begin position="534"/>
        <end position="543"/>
    </location>
</feature>
<feature type="region of interest" description="Disordered" evidence="2">
    <location>
        <begin position="1"/>
        <end position="52"/>
    </location>
</feature>
<feature type="compositionally biased region" description="Acidic residues" evidence="2">
    <location>
        <begin position="856"/>
        <end position="874"/>
    </location>
</feature>
<sequence>MKQPRRGDTSPRGYGSQRGFTHAPQPAGQVSIGSTSGSVDGRAMPQNSWSAPGFGHSVIPGLGLGVPSTGAAPVEQTSALSVQAADCQEVRPFTAFPDENTAAPPAQGIRGPSSIPGLGQARDDTMEDGEVSEDGEVDDAYDPSKPLRELSTPEQRQVFGPLELMRQPKDASERSGSYSPYLSPHEISRPENQFDSTRNDIPLAPLSLQGTASDQMPVSMDKSSEPTAVTPRHPADNLATNPSTGSALLPSTKDHQRQQLLKESREQAKEVILRLWPLNIRFSHYVAEGVDEALLRSLFQDLGLSTGERNPKSEAETITTPKSNSKPQPKPKPPPMEHIVPSQDSVPQQPQTAPIKVLATTVITAPTTDKSEERKDRIARLLAAKGSKPSPIPPIASTTAEIPGDASAGKAEAKSSRPAMTQSEKSKLLQQKMAALKQARALLQQKSTRSPGVDADRKTPSPAIAAPMTGIVASPQEEKASRPASETRLSPNRQTVPLSGAPDLPLAAQIKSQSGVVVPFHQNKTSRPFLINVSDDEDEEMDIDSPGRPDTPHEPLVAVVQPDASLNDMTALSDPVIIPRLKSAELASMPTHRSAGRANGVDLESMNKEIEEMKRKIAQAEARKMAKISQQASPASSIHDEKPQDGDRDEATCPAPTTKPSYGELNAGAQMALSSPLDRQSQSRAASERLPILEARRKGQQERLRSLQSEVARIERELEEDLLEEERLKGDILDSDFDSSGQPSLALANANSHPDACTLEEKPQSEVVASEDPDPSAAFLGDGPSRNRASSLKETGLANRSVNAGDDRPDNASSRETRALTATEQSALVDPKPLDHDESTPNKETDVLSASPASLEDVEMEDAEDSNATDGLGDDDELIQEILSMAKDSTSDLQSDLQDAQKDLLPQGQVAADVTSMSPGNLKRPMPTETSGPTAKRQATSFVPYETPLRQFRAFRFHPQFQESIAGGLRSLTYSNKIDVKRELCPDELAGHQCPRGSQCIFQHFGTMQAPDDQILLQLGAADHYDEQRKQAYISGLRELLTDFHNRKVRDFGTISQGIIDYRARFLGDKTKILPLGHVAL</sequence>